<organism evidence="2 3">
    <name type="scientific">Collimonas pratensis</name>
    <dbReference type="NCBI Taxonomy" id="279113"/>
    <lineage>
        <taxon>Bacteria</taxon>
        <taxon>Pseudomonadati</taxon>
        <taxon>Pseudomonadota</taxon>
        <taxon>Betaproteobacteria</taxon>
        <taxon>Burkholderiales</taxon>
        <taxon>Oxalobacteraceae</taxon>
        <taxon>Collimonas</taxon>
    </lineage>
</organism>
<proteinExistence type="predicted"/>
<dbReference type="Proteomes" id="UP000074561">
    <property type="component" value="Chromosome"/>
</dbReference>
<dbReference type="EMBL" id="CP013234">
    <property type="protein sequence ID" value="AMP06402.1"/>
    <property type="molecule type" value="Genomic_DNA"/>
</dbReference>
<feature type="region of interest" description="Disordered" evidence="1">
    <location>
        <begin position="1"/>
        <end position="22"/>
    </location>
</feature>
<reference evidence="2 3" key="1">
    <citation type="submission" date="2015-11" db="EMBL/GenBank/DDBJ databases">
        <title>Exploring the genomic traits of fungus-feeding bacterial genus Collimonas.</title>
        <authorList>
            <person name="Song C."/>
            <person name="Schmidt R."/>
            <person name="de Jager V."/>
            <person name="Krzyzanowska D."/>
            <person name="Jongedijk E."/>
            <person name="Cankar K."/>
            <person name="Beekwilder J."/>
            <person name="van Veen A."/>
            <person name="de Boer W."/>
            <person name="van Veen J.A."/>
            <person name="Garbeva P."/>
        </authorList>
    </citation>
    <scope>NUCLEOTIDE SEQUENCE [LARGE SCALE GENOMIC DNA]</scope>
    <source>
        <strain evidence="2 3">Ter91</strain>
    </source>
</reference>
<evidence type="ECO:0000313" key="3">
    <source>
        <dbReference type="Proteomes" id="UP000074561"/>
    </source>
</evidence>
<dbReference type="STRING" id="279113.CPter91_4081"/>
<gene>
    <name evidence="2" type="ORF">CPter91_4081</name>
</gene>
<accession>A0A127Q9V4</accession>
<dbReference type="PATRIC" id="fig|279113.9.peg.4051"/>
<sequence>MDDALNAATAGSDGGLSDVGMLGNGAPQSQLLEQVAMRKHGVDGWEPFHYEKISETEYEVSGGVPVLVGGVKKWPGPHSTVVVAMAELERAGVPLAAALVQPQTAALVTPGLPGQSADGGAAPNFLTVVLQLPPDEAGRKRICNALSLDADFFGATVTATSLADEIAVNQLLELRCDPADVRQARAHAASRKKAAL</sequence>
<dbReference type="RefSeq" id="WP_061942844.1">
    <property type="nucleotide sequence ID" value="NZ_CP013234.1"/>
</dbReference>
<dbReference type="KEGG" id="cpra:CPter91_4081"/>
<dbReference type="AlphaFoldDB" id="A0A127Q9V4"/>
<evidence type="ECO:0000256" key="1">
    <source>
        <dbReference type="SAM" id="MobiDB-lite"/>
    </source>
</evidence>
<protein>
    <submittedName>
        <fullName evidence="2">Uncharacterized protein</fullName>
    </submittedName>
</protein>
<dbReference type="OrthoDB" id="8772909at2"/>
<evidence type="ECO:0000313" key="2">
    <source>
        <dbReference type="EMBL" id="AMP06402.1"/>
    </source>
</evidence>
<name>A0A127Q9V4_9BURK</name>